<sequence>MWRGNGELVDFWRDPWLLWQGKPINLSELEEVQVSENEVIKVNDMFEDNSCQWDRNKLQNVVPEPVVDMIMNVMTGEIDEEDRVRWCGEDKGKFTVKSAYRLSTYDRSGSSDLDSLKKTLKVLWKLQIPSFLQLFLWKIIRQAMPTSDILH</sequence>
<evidence type="ECO:0000313" key="2">
    <source>
        <dbReference type="Proteomes" id="UP000554482"/>
    </source>
</evidence>
<reference evidence="1 2" key="1">
    <citation type="submission" date="2020-06" db="EMBL/GenBank/DDBJ databases">
        <title>Transcriptomic and genomic resources for Thalictrum thalictroides and T. hernandezii: Facilitating candidate gene discovery in an emerging model plant lineage.</title>
        <authorList>
            <person name="Arias T."/>
            <person name="Riano-Pachon D.M."/>
            <person name="Di Stilio V.S."/>
        </authorList>
    </citation>
    <scope>NUCLEOTIDE SEQUENCE [LARGE SCALE GENOMIC DNA]</scope>
    <source>
        <strain evidence="2">cv. WT478/WT964</strain>
        <tissue evidence="1">Leaves</tissue>
    </source>
</reference>
<dbReference type="PANTHER" id="PTHR36617:SF15">
    <property type="entry name" value="REVERSE TRANSCRIPTASE ZINC-BINDING DOMAIN-CONTAINING PROTEIN"/>
    <property type="match status" value="1"/>
</dbReference>
<dbReference type="AlphaFoldDB" id="A0A7J6WH53"/>
<protein>
    <submittedName>
        <fullName evidence="1">Uncharacterized protein</fullName>
    </submittedName>
</protein>
<organism evidence="1 2">
    <name type="scientific">Thalictrum thalictroides</name>
    <name type="common">Rue-anemone</name>
    <name type="synonym">Anemone thalictroides</name>
    <dbReference type="NCBI Taxonomy" id="46969"/>
    <lineage>
        <taxon>Eukaryota</taxon>
        <taxon>Viridiplantae</taxon>
        <taxon>Streptophyta</taxon>
        <taxon>Embryophyta</taxon>
        <taxon>Tracheophyta</taxon>
        <taxon>Spermatophyta</taxon>
        <taxon>Magnoliopsida</taxon>
        <taxon>Ranunculales</taxon>
        <taxon>Ranunculaceae</taxon>
        <taxon>Thalictroideae</taxon>
        <taxon>Thalictrum</taxon>
    </lineage>
</organism>
<keyword evidence="2" id="KW-1185">Reference proteome</keyword>
<proteinExistence type="predicted"/>
<gene>
    <name evidence="1" type="ORF">FRX31_014120</name>
</gene>
<dbReference type="PANTHER" id="PTHR36617">
    <property type="entry name" value="PROTEIN, PUTATIVE-RELATED"/>
    <property type="match status" value="1"/>
</dbReference>
<dbReference type="Proteomes" id="UP000554482">
    <property type="component" value="Unassembled WGS sequence"/>
</dbReference>
<comment type="caution">
    <text evidence="1">The sequence shown here is derived from an EMBL/GenBank/DDBJ whole genome shotgun (WGS) entry which is preliminary data.</text>
</comment>
<accession>A0A7J6WH53</accession>
<dbReference type="OrthoDB" id="914203at2759"/>
<evidence type="ECO:0000313" key="1">
    <source>
        <dbReference type="EMBL" id="KAF5196293.1"/>
    </source>
</evidence>
<name>A0A7J6WH53_THATH</name>
<dbReference type="EMBL" id="JABWDY010016187">
    <property type="protein sequence ID" value="KAF5196293.1"/>
    <property type="molecule type" value="Genomic_DNA"/>
</dbReference>